<comment type="subcellular location">
    <subcellularLocation>
        <location evidence="1">Nucleus</location>
    </subcellularLocation>
</comment>
<keyword evidence="4" id="KW-0804">Transcription</keyword>
<dbReference type="SMART" id="SM01370">
    <property type="entry name" value="TAFII55_N"/>
    <property type="match status" value="1"/>
</dbReference>
<keyword evidence="5" id="KW-0539">Nucleus</keyword>
<dbReference type="EMBL" id="UYYG01001151">
    <property type="protein sequence ID" value="VDN55163.1"/>
    <property type="molecule type" value="Genomic_DNA"/>
</dbReference>
<keyword evidence="9" id="KW-1185">Reference proteome</keyword>
<feature type="domain" description="TAFII55 protein conserved region" evidence="6">
    <location>
        <begin position="27"/>
        <end position="182"/>
    </location>
</feature>
<reference evidence="10" key="1">
    <citation type="submission" date="2017-02" db="UniProtKB">
        <authorList>
            <consortium name="WormBaseParasite"/>
        </authorList>
    </citation>
    <scope>IDENTIFICATION</scope>
</reference>
<dbReference type="AlphaFoldDB" id="A0A0N4U289"/>
<evidence type="ECO:0000259" key="6">
    <source>
        <dbReference type="SMART" id="SM01370"/>
    </source>
</evidence>
<name>A0A0N4U289_DRAME</name>
<evidence type="ECO:0000256" key="1">
    <source>
        <dbReference type="ARBA" id="ARBA00004123"/>
    </source>
</evidence>
<dbReference type="OrthoDB" id="153872at2759"/>
<dbReference type="WBParaSite" id="DME_0000077601-mRNA-1">
    <property type="protein sequence ID" value="DME_0000077601-mRNA-1"/>
    <property type="gene ID" value="DME_0000077601"/>
</dbReference>
<dbReference type="InterPro" id="IPR006751">
    <property type="entry name" value="TAFII55_prot_cons_reg"/>
</dbReference>
<dbReference type="Proteomes" id="UP000274756">
    <property type="component" value="Unassembled WGS sequence"/>
</dbReference>
<gene>
    <name evidence="7" type="ORF">DME_LOCUS5136</name>
</gene>
<evidence type="ECO:0000313" key="8">
    <source>
        <dbReference type="Proteomes" id="UP000038040"/>
    </source>
</evidence>
<dbReference type="Pfam" id="PF04658">
    <property type="entry name" value="TAFII55_N"/>
    <property type="match status" value="1"/>
</dbReference>
<protein>
    <submittedName>
        <fullName evidence="10">TAFII55_N domain-containing protein</fullName>
    </submittedName>
</protein>
<organism evidence="8 10">
    <name type="scientific">Dracunculus medinensis</name>
    <name type="common">Guinea worm</name>
    <dbReference type="NCBI Taxonomy" id="318479"/>
    <lineage>
        <taxon>Eukaryota</taxon>
        <taxon>Metazoa</taxon>
        <taxon>Ecdysozoa</taxon>
        <taxon>Nematoda</taxon>
        <taxon>Chromadorea</taxon>
        <taxon>Rhabditida</taxon>
        <taxon>Spirurina</taxon>
        <taxon>Dracunculoidea</taxon>
        <taxon>Dracunculidae</taxon>
        <taxon>Dracunculus</taxon>
    </lineage>
</organism>
<accession>A0A0N4U289</accession>
<evidence type="ECO:0000256" key="5">
    <source>
        <dbReference type="ARBA" id="ARBA00023242"/>
    </source>
</evidence>
<evidence type="ECO:0000256" key="4">
    <source>
        <dbReference type="ARBA" id="ARBA00023163"/>
    </source>
</evidence>
<dbReference type="PANTHER" id="PTHR12228">
    <property type="entry name" value="TRANSCRIPTION INITIATION FACTOR TFIID 55 KD SUBUNIT-RELATED"/>
    <property type="match status" value="1"/>
</dbReference>
<dbReference type="Proteomes" id="UP000038040">
    <property type="component" value="Unplaced"/>
</dbReference>
<proteinExistence type="inferred from homology"/>
<dbReference type="STRING" id="318479.A0A0N4U289"/>
<evidence type="ECO:0000313" key="7">
    <source>
        <dbReference type="EMBL" id="VDN55163.1"/>
    </source>
</evidence>
<dbReference type="GO" id="GO:0005669">
    <property type="term" value="C:transcription factor TFIID complex"/>
    <property type="evidence" value="ECO:0007669"/>
    <property type="project" value="InterPro"/>
</dbReference>
<sequence length="193" mass="22483">MSAGSSKILAKRVPQRVVDVAEEVQDWENYIIVRFPDDVAQKVAKMVDEGGCEELAIKFDTEMRNATVRFGEQLMPTKIYDLPCIIEVMKTIDKKNIYKVADAPQIMICSHDLQSVTTNSHSDETANLKRDKIYQWPHGLTPPMKNVRRRRFRKTKKKKYMDAPEVERELKRLLRADLEAHSVRYEVPFFINL</sequence>
<dbReference type="CDD" id="cd08047">
    <property type="entry name" value="TAF7"/>
    <property type="match status" value="1"/>
</dbReference>
<comment type="similarity">
    <text evidence="2">Belongs to the TAF7 family.</text>
</comment>
<keyword evidence="3" id="KW-0805">Transcription regulation</keyword>
<evidence type="ECO:0000313" key="10">
    <source>
        <dbReference type="WBParaSite" id="DME_0000077601-mRNA-1"/>
    </source>
</evidence>
<reference evidence="7 9" key="2">
    <citation type="submission" date="2018-11" db="EMBL/GenBank/DDBJ databases">
        <authorList>
            <consortium name="Pathogen Informatics"/>
        </authorList>
    </citation>
    <scope>NUCLEOTIDE SEQUENCE [LARGE SCALE GENOMIC DNA]</scope>
</reference>
<evidence type="ECO:0000256" key="2">
    <source>
        <dbReference type="ARBA" id="ARBA00009368"/>
    </source>
</evidence>
<dbReference type="GO" id="GO:0016251">
    <property type="term" value="F:RNA polymerase II general transcription initiation factor activity"/>
    <property type="evidence" value="ECO:0007669"/>
    <property type="project" value="TreeGrafter"/>
</dbReference>
<evidence type="ECO:0000256" key="3">
    <source>
        <dbReference type="ARBA" id="ARBA00023015"/>
    </source>
</evidence>
<dbReference type="PANTHER" id="PTHR12228:SF0">
    <property type="entry name" value="TATA-BOX BINDING PROTEIN ASSOCIATED FACTOR 7"/>
    <property type="match status" value="1"/>
</dbReference>
<evidence type="ECO:0000313" key="9">
    <source>
        <dbReference type="Proteomes" id="UP000274756"/>
    </source>
</evidence>
<dbReference type="InterPro" id="IPR037817">
    <property type="entry name" value="TAF7"/>
</dbReference>
<dbReference type="GO" id="GO:0051123">
    <property type="term" value="P:RNA polymerase II preinitiation complex assembly"/>
    <property type="evidence" value="ECO:0007669"/>
    <property type="project" value="TreeGrafter"/>
</dbReference>